<gene>
    <name evidence="1" type="ORF">HK439_19440</name>
</gene>
<proteinExistence type="predicted"/>
<dbReference type="RefSeq" id="WP_190293135.1">
    <property type="nucleotide sequence ID" value="NZ_JABFCZ010000023.1"/>
</dbReference>
<evidence type="ECO:0000313" key="1">
    <source>
        <dbReference type="EMBL" id="MBD1548442.1"/>
    </source>
</evidence>
<evidence type="ECO:0000313" key="2">
    <source>
        <dbReference type="Proteomes" id="UP000598467"/>
    </source>
</evidence>
<accession>A0A926NW28</accession>
<organism evidence="1 2">
    <name type="scientific">Roseibium aggregatum</name>
    <dbReference type="NCBI Taxonomy" id="187304"/>
    <lineage>
        <taxon>Bacteria</taxon>
        <taxon>Pseudomonadati</taxon>
        <taxon>Pseudomonadota</taxon>
        <taxon>Alphaproteobacteria</taxon>
        <taxon>Hyphomicrobiales</taxon>
        <taxon>Stappiaceae</taxon>
        <taxon>Roseibium</taxon>
    </lineage>
</organism>
<protein>
    <recommendedName>
        <fullName evidence="3">DUF1127 domain-containing protein</fullName>
    </recommendedName>
</protein>
<dbReference type="EMBL" id="JABFCZ010000023">
    <property type="protein sequence ID" value="MBD1548442.1"/>
    <property type="molecule type" value="Genomic_DNA"/>
</dbReference>
<name>A0A926NW28_9HYPH</name>
<sequence>MNKAYEAMNVQSFGGLFMSCTQSIVSAVARGFDEFAAARAFSLEIEHLNAKSDAQLGALGLQREDIPRYVSERLITL</sequence>
<dbReference type="PROSITE" id="PS51257">
    <property type="entry name" value="PROKAR_LIPOPROTEIN"/>
    <property type="match status" value="1"/>
</dbReference>
<reference evidence="1" key="1">
    <citation type="submission" date="2020-05" db="EMBL/GenBank/DDBJ databases">
        <title>Identification of trans-AT polyketide cluster in two marine bacteria, producers of a novel glutaramide-containing polyketide sesbanimide D and analogs.</title>
        <authorList>
            <person name="Kacar D."/>
            <person name="Rodriguez P."/>
            <person name="Canedo L."/>
            <person name="Gonzalez E."/>
            <person name="Galan B."/>
            <person name="De La Calle F."/>
            <person name="Garcia J.L."/>
        </authorList>
    </citation>
    <scope>NUCLEOTIDE SEQUENCE</scope>
    <source>
        <strain evidence="1">PHM038</strain>
    </source>
</reference>
<dbReference type="Proteomes" id="UP000598467">
    <property type="component" value="Unassembled WGS sequence"/>
</dbReference>
<evidence type="ECO:0008006" key="3">
    <source>
        <dbReference type="Google" id="ProtNLM"/>
    </source>
</evidence>
<dbReference type="AlphaFoldDB" id="A0A926NW28"/>
<comment type="caution">
    <text evidence="1">The sequence shown here is derived from an EMBL/GenBank/DDBJ whole genome shotgun (WGS) entry which is preliminary data.</text>
</comment>